<evidence type="ECO:0000256" key="3">
    <source>
        <dbReference type="ARBA" id="ARBA00022692"/>
    </source>
</evidence>
<protein>
    <submittedName>
        <fullName evidence="8">EamA-like transporter family protein</fullName>
    </submittedName>
</protein>
<sequence length="303" mass="31465">MRSAGSAALRDRLLGWGAPWLFILIWSTGFLVGRAVLPYADVQLFLVARFGLTALLFTGATLTAGVSWPRGRAAGLHLLAGALMQGVYIGFSYWAIAQGLAAGIMALMGALQPLFTALITTLVFRQRLSRLAWLGLAIGFAGVACVLAPKLALHAAAGAGSGGLPPLGAALAVLSVLSITIGTLLQKSSVAGDDLRPAGALQNLGALCVVCLLFLTVGTPHWDPHPVLWTALAWAVLGPSVIGISLLVWMVRHGEATRATALLLLVPPLAALEAFFLFHETLTPLQLAGFTLALGGVGLTRRG</sequence>
<dbReference type="PANTHER" id="PTHR32322">
    <property type="entry name" value="INNER MEMBRANE TRANSPORTER"/>
    <property type="match status" value="1"/>
</dbReference>
<evidence type="ECO:0000256" key="4">
    <source>
        <dbReference type="ARBA" id="ARBA00022989"/>
    </source>
</evidence>
<feature type="domain" description="EamA" evidence="7">
    <location>
        <begin position="167"/>
        <end position="300"/>
    </location>
</feature>
<feature type="transmembrane region" description="Helical" evidence="6">
    <location>
        <begin position="131"/>
        <end position="152"/>
    </location>
</feature>
<reference evidence="8 9" key="1">
    <citation type="submission" date="2019-06" db="EMBL/GenBank/DDBJ databases">
        <title>Genomic Encyclopedia of Type Strains, Phase IV (KMG-V): Genome sequencing to study the core and pangenomes of soil and plant-associated prokaryotes.</title>
        <authorList>
            <person name="Whitman W."/>
        </authorList>
    </citation>
    <scope>NUCLEOTIDE SEQUENCE [LARGE SCALE GENOMIC DNA]</scope>
    <source>
        <strain evidence="8 9">BR 11865</strain>
    </source>
</reference>
<dbReference type="AlphaFoldDB" id="A0A560FXH8"/>
<evidence type="ECO:0000256" key="6">
    <source>
        <dbReference type="SAM" id="Phobius"/>
    </source>
</evidence>
<dbReference type="InterPro" id="IPR037185">
    <property type="entry name" value="EmrE-like"/>
</dbReference>
<comment type="subcellular location">
    <subcellularLocation>
        <location evidence="1">Membrane</location>
        <topology evidence="1">Multi-pass membrane protein</topology>
    </subcellularLocation>
</comment>
<dbReference type="InterPro" id="IPR000620">
    <property type="entry name" value="EamA_dom"/>
</dbReference>
<feature type="transmembrane region" description="Helical" evidence="6">
    <location>
        <begin position="164"/>
        <end position="185"/>
    </location>
</feature>
<dbReference type="SUPFAM" id="SSF103481">
    <property type="entry name" value="Multidrug resistance efflux transporter EmrE"/>
    <property type="match status" value="2"/>
</dbReference>
<comment type="similarity">
    <text evidence="2">Belongs to the EamA transporter family.</text>
</comment>
<evidence type="ECO:0000256" key="5">
    <source>
        <dbReference type="ARBA" id="ARBA00023136"/>
    </source>
</evidence>
<feature type="transmembrane region" description="Helical" evidence="6">
    <location>
        <begin position="197"/>
        <end position="215"/>
    </location>
</feature>
<feature type="transmembrane region" description="Helical" evidence="6">
    <location>
        <begin position="12"/>
        <end position="32"/>
    </location>
</feature>
<evidence type="ECO:0000256" key="1">
    <source>
        <dbReference type="ARBA" id="ARBA00004141"/>
    </source>
</evidence>
<keyword evidence="9" id="KW-1185">Reference proteome</keyword>
<comment type="caution">
    <text evidence="8">The sequence shown here is derived from an EMBL/GenBank/DDBJ whole genome shotgun (WGS) entry which is preliminary data.</text>
</comment>
<accession>A0A560FXH8</accession>
<dbReference type="EMBL" id="VITO01000008">
    <property type="protein sequence ID" value="TWB26302.1"/>
    <property type="molecule type" value="Genomic_DNA"/>
</dbReference>
<feature type="transmembrane region" description="Helical" evidence="6">
    <location>
        <begin position="284"/>
        <end position="300"/>
    </location>
</feature>
<feature type="transmembrane region" description="Helical" evidence="6">
    <location>
        <begin position="102"/>
        <end position="124"/>
    </location>
</feature>
<gene>
    <name evidence="8" type="ORF">FBZ88_10866</name>
</gene>
<feature type="transmembrane region" description="Helical" evidence="6">
    <location>
        <begin position="261"/>
        <end position="278"/>
    </location>
</feature>
<feature type="transmembrane region" description="Helical" evidence="6">
    <location>
        <begin position="44"/>
        <end position="64"/>
    </location>
</feature>
<dbReference type="InterPro" id="IPR050638">
    <property type="entry name" value="AA-Vitamin_Transporters"/>
</dbReference>
<keyword evidence="4 6" id="KW-1133">Transmembrane helix</keyword>
<evidence type="ECO:0000259" key="7">
    <source>
        <dbReference type="Pfam" id="PF00892"/>
    </source>
</evidence>
<evidence type="ECO:0000256" key="2">
    <source>
        <dbReference type="ARBA" id="ARBA00007362"/>
    </source>
</evidence>
<evidence type="ECO:0000313" key="8">
    <source>
        <dbReference type="EMBL" id="TWB26302.1"/>
    </source>
</evidence>
<dbReference type="Pfam" id="PF00892">
    <property type="entry name" value="EamA"/>
    <property type="match status" value="2"/>
</dbReference>
<keyword evidence="3 6" id="KW-0812">Transmembrane</keyword>
<feature type="transmembrane region" description="Helical" evidence="6">
    <location>
        <begin position="76"/>
        <end position="96"/>
    </location>
</feature>
<name>A0A560FXH8_9PROT</name>
<organism evidence="8 9">
    <name type="scientific">Nitrospirillum amazonense</name>
    <dbReference type="NCBI Taxonomy" id="28077"/>
    <lineage>
        <taxon>Bacteria</taxon>
        <taxon>Pseudomonadati</taxon>
        <taxon>Pseudomonadota</taxon>
        <taxon>Alphaproteobacteria</taxon>
        <taxon>Rhodospirillales</taxon>
        <taxon>Azospirillaceae</taxon>
        <taxon>Nitrospirillum</taxon>
    </lineage>
</organism>
<dbReference type="PANTHER" id="PTHR32322:SF2">
    <property type="entry name" value="EAMA DOMAIN-CONTAINING PROTEIN"/>
    <property type="match status" value="1"/>
</dbReference>
<evidence type="ECO:0000313" key="9">
    <source>
        <dbReference type="Proteomes" id="UP000316545"/>
    </source>
</evidence>
<dbReference type="RefSeq" id="WP_211102649.1">
    <property type="nucleotide sequence ID" value="NZ_VITO01000008.1"/>
</dbReference>
<dbReference type="Proteomes" id="UP000316545">
    <property type="component" value="Unassembled WGS sequence"/>
</dbReference>
<feature type="transmembrane region" description="Helical" evidence="6">
    <location>
        <begin position="227"/>
        <end position="249"/>
    </location>
</feature>
<keyword evidence="5 6" id="KW-0472">Membrane</keyword>
<dbReference type="GO" id="GO:0016020">
    <property type="term" value="C:membrane"/>
    <property type="evidence" value="ECO:0007669"/>
    <property type="project" value="UniProtKB-SubCell"/>
</dbReference>
<proteinExistence type="inferred from homology"/>
<feature type="domain" description="EamA" evidence="7">
    <location>
        <begin position="21"/>
        <end position="147"/>
    </location>
</feature>